<proteinExistence type="predicted"/>
<gene>
    <name evidence="1" type="ORF">OU989_08350</name>
</gene>
<accession>A0AAJ5RLC3</accession>
<dbReference type="AlphaFoldDB" id="A0AAJ5RLC3"/>
<evidence type="ECO:0000313" key="1">
    <source>
        <dbReference type="EMBL" id="WDV08477.1"/>
    </source>
</evidence>
<dbReference type="RefSeq" id="WP_274796676.1">
    <property type="nucleotide sequence ID" value="NZ_CP113527.1"/>
</dbReference>
<evidence type="ECO:0000313" key="2">
    <source>
        <dbReference type="Proteomes" id="UP001219585"/>
    </source>
</evidence>
<dbReference type="Proteomes" id="UP001219585">
    <property type="component" value="Chromosome"/>
</dbReference>
<sequence length="58" mass="6684">MNPQVIEYYESLFKLEIMQEPYAARPLKELVEQYVGHDAAHEQSILAAYANVMKELIG</sequence>
<protein>
    <submittedName>
        <fullName evidence="1">Uncharacterized protein</fullName>
    </submittedName>
</protein>
<reference evidence="1" key="1">
    <citation type="submission" date="2022-11" db="EMBL/GenBank/DDBJ databases">
        <title>Lysinibacillus irui.</title>
        <authorList>
            <person name="Akintayo S.O."/>
        </authorList>
    </citation>
    <scope>NUCLEOTIDE SEQUENCE</scope>
    <source>
        <strain evidence="1">IRB4-01</strain>
    </source>
</reference>
<dbReference type="EMBL" id="CP113527">
    <property type="protein sequence ID" value="WDV08477.1"/>
    <property type="molecule type" value="Genomic_DNA"/>
</dbReference>
<name>A0AAJ5RLC3_9BACI</name>
<organism evidence="1 2">
    <name type="scientific">Lysinibacillus irui</name>
    <dbReference type="NCBI Taxonomy" id="2998077"/>
    <lineage>
        <taxon>Bacteria</taxon>
        <taxon>Bacillati</taxon>
        <taxon>Bacillota</taxon>
        <taxon>Bacilli</taxon>
        <taxon>Bacillales</taxon>
        <taxon>Bacillaceae</taxon>
        <taxon>Lysinibacillus</taxon>
    </lineage>
</organism>
<dbReference type="KEGG" id="liu:OU989_08350"/>